<feature type="compositionally biased region" description="Basic and acidic residues" evidence="1">
    <location>
        <begin position="124"/>
        <end position="133"/>
    </location>
</feature>
<proteinExistence type="predicted"/>
<dbReference type="Proteomes" id="UP001295740">
    <property type="component" value="Unassembled WGS sequence"/>
</dbReference>
<evidence type="ECO:0000313" key="3">
    <source>
        <dbReference type="Proteomes" id="UP001295740"/>
    </source>
</evidence>
<protein>
    <submittedName>
        <fullName evidence="2">Uu.00g003700.m01.CDS01</fullName>
    </submittedName>
</protein>
<keyword evidence="3" id="KW-1185">Reference proteome</keyword>
<dbReference type="AlphaFoldDB" id="A0AAI8YIQ4"/>
<feature type="region of interest" description="Disordered" evidence="1">
    <location>
        <begin position="1"/>
        <end position="79"/>
    </location>
</feature>
<organism evidence="2 3">
    <name type="scientific">Anthostomella pinea</name>
    <dbReference type="NCBI Taxonomy" id="933095"/>
    <lineage>
        <taxon>Eukaryota</taxon>
        <taxon>Fungi</taxon>
        <taxon>Dikarya</taxon>
        <taxon>Ascomycota</taxon>
        <taxon>Pezizomycotina</taxon>
        <taxon>Sordariomycetes</taxon>
        <taxon>Xylariomycetidae</taxon>
        <taxon>Xylariales</taxon>
        <taxon>Xylariaceae</taxon>
        <taxon>Anthostomella</taxon>
    </lineage>
</organism>
<feature type="region of interest" description="Disordered" evidence="1">
    <location>
        <begin position="107"/>
        <end position="133"/>
    </location>
</feature>
<evidence type="ECO:0000256" key="1">
    <source>
        <dbReference type="SAM" id="MobiDB-lite"/>
    </source>
</evidence>
<name>A0AAI8YIQ4_9PEZI</name>
<accession>A0AAI8YIQ4</accession>
<reference evidence="2" key="1">
    <citation type="submission" date="2023-10" db="EMBL/GenBank/DDBJ databases">
        <authorList>
            <person name="Hackl T."/>
        </authorList>
    </citation>
    <scope>NUCLEOTIDE SEQUENCE</scope>
</reference>
<feature type="compositionally biased region" description="Low complexity" evidence="1">
    <location>
        <begin position="33"/>
        <end position="48"/>
    </location>
</feature>
<evidence type="ECO:0000313" key="2">
    <source>
        <dbReference type="EMBL" id="CAJ2506240.1"/>
    </source>
</evidence>
<feature type="compositionally biased region" description="Basic residues" evidence="1">
    <location>
        <begin position="112"/>
        <end position="123"/>
    </location>
</feature>
<sequence length="149" mass="16679">MFSTTTNAPACAAQQQKRRSVEDINASYDVFYPRTPSSSSASRSPSGKKSPRFAPTPACDAATGEPLSSSPTPRKEWYARAEQRAHERLLEAGRAQEAKEALAALEKQEKKDRKKAHRAKMGKQMREERAVEEVERRLEEITVVFDARA</sequence>
<gene>
    <name evidence="2" type="ORF">KHLLAP_LOCUS6708</name>
</gene>
<dbReference type="EMBL" id="CAUWAG010000008">
    <property type="protein sequence ID" value="CAJ2506240.1"/>
    <property type="molecule type" value="Genomic_DNA"/>
</dbReference>
<comment type="caution">
    <text evidence="2">The sequence shown here is derived from an EMBL/GenBank/DDBJ whole genome shotgun (WGS) entry which is preliminary data.</text>
</comment>